<feature type="transmembrane region" description="Helical" evidence="7">
    <location>
        <begin position="417"/>
        <end position="436"/>
    </location>
</feature>
<dbReference type="Pfam" id="PF01733">
    <property type="entry name" value="Nucleoside_tran"/>
    <property type="match status" value="1"/>
</dbReference>
<keyword evidence="3" id="KW-0813">Transport</keyword>
<keyword evidence="6 7" id="KW-0472">Membrane</keyword>
<dbReference type="GO" id="GO:0016020">
    <property type="term" value="C:membrane"/>
    <property type="evidence" value="ECO:0007669"/>
    <property type="project" value="UniProtKB-SubCell"/>
</dbReference>
<comment type="caution">
    <text evidence="8">The sequence shown here is derived from an EMBL/GenBank/DDBJ whole genome shotgun (WGS) entry which is preliminary data.</text>
</comment>
<feature type="transmembrane region" description="Helical" evidence="7">
    <location>
        <begin position="354"/>
        <end position="373"/>
    </location>
</feature>
<gene>
    <name evidence="8" type="ordered locus">AXX17_At1g54860</name>
</gene>
<feature type="transmembrane region" description="Helical" evidence="7">
    <location>
        <begin position="442"/>
        <end position="463"/>
    </location>
</feature>
<organism evidence="8 9">
    <name type="scientific">Arabidopsis thaliana</name>
    <name type="common">Mouse-ear cress</name>
    <dbReference type="NCBI Taxonomy" id="3702"/>
    <lineage>
        <taxon>Eukaryota</taxon>
        <taxon>Viridiplantae</taxon>
        <taxon>Streptophyta</taxon>
        <taxon>Embryophyta</taxon>
        <taxon>Tracheophyta</taxon>
        <taxon>Spermatophyta</taxon>
        <taxon>Magnoliopsida</taxon>
        <taxon>eudicotyledons</taxon>
        <taxon>Gunneridae</taxon>
        <taxon>Pentapetalae</taxon>
        <taxon>rosids</taxon>
        <taxon>malvids</taxon>
        <taxon>Brassicales</taxon>
        <taxon>Brassicaceae</taxon>
        <taxon>Camelineae</taxon>
        <taxon>Arabidopsis</taxon>
    </lineage>
</organism>
<evidence type="ECO:0000256" key="5">
    <source>
        <dbReference type="ARBA" id="ARBA00022989"/>
    </source>
</evidence>
<feature type="transmembrane region" description="Helical" evidence="7">
    <location>
        <begin position="200"/>
        <end position="226"/>
    </location>
</feature>
<reference evidence="9" key="1">
    <citation type="journal article" date="2016" name="Proc. Natl. Acad. Sci. U.S.A.">
        <title>Chromosome-level assembly of Arabidopsis thaliana Ler reveals the extent of translocation and inversion polymorphisms.</title>
        <authorList>
            <person name="Zapata L."/>
            <person name="Ding J."/>
            <person name="Willing E.M."/>
            <person name="Hartwig B."/>
            <person name="Bezdan D."/>
            <person name="Jiao W.B."/>
            <person name="Patel V."/>
            <person name="Velikkakam James G."/>
            <person name="Koornneef M."/>
            <person name="Ossowski S."/>
            <person name="Schneeberger K."/>
        </authorList>
    </citation>
    <scope>NUCLEOTIDE SEQUENCE [LARGE SCALE GENOMIC DNA]</scope>
    <source>
        <strain evidence="9">cv. Landsberg erecta</strain>
    </source>
</reference>
<keyword evidence="4 7" id="KW-0812">Transmembrane</keyword>
<proteinExistence type="inferred from homology"/>
<evidence type="ECO:0000256" key="2">
    <source>
        <dbReference type="ARBA" id="ARBA00007965"/>
    </source>
</evidence>
<feature type="transmembrane region" description="Helical" evidence="7">
    <location>
        <begin position="106"/>
        <end position="124"/>
    </location>
</feature>
<feature type="transmembrane region" description="Helical" evidence="7">
    <location>
        <begin position="174"/>
        <end position="194"/>
    </location>
</feature>
<evidence type="ECO:0000313" key="8">
    <source>
        <dbReference type="EMBL" id="OAP16322.1"/>
    </source>
</evidence>
<accession>A0A178WGT9</accession>
<dbReference type="GO" id="GO:0005337">
    <property type="term" value="F:nucleoside transmembrane transporter activity"/>
    <property type="evidence" value="ECO:0007669"/>
    <property type="project" value="InterPro"/>
</dbReference>
<dbReference type="ExpressionAtlas" id="A0A178WGT9">
    <property type="expression patterns" value="baseline and differential"/>
</dbReference>
<dbReference type="EMBL" id="LUHQ01000001">
    <property type="protein sequence ID" value="OAP16322.1"/>
    <property type="molecule type" value="Genomic_DNA"/>
</dbReference>
<feature type="transmembrane region" description="Helical" evidence="7">
    <location>
        <begin position="144"/>
        <end position="162"/>
    </location>
</feature>
<comment type="similarity">
    <text evidence="2">Belongs to the SLC29A/ENT transporter (TC 2.A.57) family.</text>
</comment>
<feature type="transmembrane region" description="Helical" evidence="7">
    <location>
        <begin position="273"/>
        <end position="295"/>
    </location>
</feature>
<evidence type="ECO:0000256" key="7">
    <source>
        <dbReference type="SAM" id="Phobius"/>
    </source>
</evidence>
<keyword evidence="5 7" id="KW-1133">Transmembrane helix</keyword>
<name>A0A178WGT9_ARATH</name>
<evidence type="ECO:0000313" key="9">
    <source>
        <dbReference type="Proteomes" id="UP000078284"/>
    </source>
</evidence>
<dbReference type="AlphaFoldDB" id="A0A178WGT9"/>
<dbReference type="PANTHER" id="PTHR10332:SF65">
    <property type="entry name" value="EQUILIBRATIVE NUCLEOTIDE TRANSPORTER 7"/>
    <property type="match status" value="1"/>
</dbReference>
<dbReference type="PANTHER" id="PTHR10332">
    <property type="entry name" value="EQUILIBRATIVE NUCLEOSIDE TRANSPORTER"/>
    <property type="match status" value="1"/>
</dbReference>
<protein>
    <submittedName>
        <fullName evidence="8">ENT7</fullName>
    </submittedName>
</protein>
<feature type="transmembrane region" description="Helical" evidence="7">
    <location>
        <begin position="238"/>
        <end position="261"/>
    </location>
</feature>
<comment type="subcellular location">
    <subcellularLocation>
        <location evidence="1">Membrane</location>
        <topology evidence="1">Multi-pass membrane protein</topology>
    </subcellularLocation>
</comment>
<evidence type="ECO:0000256" key="6">
    <source>
        <dbReference type="ARBA" id="ARBA00023136"/>
    </source>
</evidence>
<sequence>MKPESKKINEKRRIQINDGVCDSSFDLSLLKEAANNASEKPLLVETIVPKTKKKDSFDLTSMSHALSSVNRQCDKRRCYVNAMKRRLASTEDKEFFEQNQIEGKNVARLVCCFLGVGSLVAWNAMLTITDYYYQLFPKYHPSRVLTIVYQLVANVFIITLATKEAKLNTRLRNIFGYSLYTAGTFCLIILDLASHGSGSVVAYVLLCLIVALFGLADAFVQGAMVGDLSFMSPDFIQAFMAGLGIAGALTSVLRLITKAIFDNSPDGLRKGALLFIGIATLIELACVFLYTLVFAKLPIVKYYRAKAGKEGAKTVSADLAAAGLQEQADQVHQMDESKIQKLTKKQLLRENIDLGINLSLIYVVTLSIFPGFLYENTGEHRLGDWYAPVLVAMYNGWDAISRFIPSIKPLAMESRKWITVCVVARLLLVPAFYFTAKYADQGWMLFLTSFLGLSNGYLTVCIFSTAPKGYNVSYFSPYKTQPRFDLV</sequence>
<evidence type="ECO:0000256" key="1">
    <source>
        <dbReference type="ARBA" id="ARBA00004141"/>
    </source>
</evidence>
<evidence type="ECO:0000256" key="4">
    <source>
        <dbReference type="ARBA" id="ARBA00022692"/>
    </source>
</evidence>
<dbReference type="Proteomes" id="UP000078284">
    <property type="component" value="Chromosome 1"/>
</dbReference>
<evidence type="ECO:0000256" key="3">
    <source>
        <dbReference type="ARBA" id="ARBA00022448"/>
    </source>
</evidence>
<dbReference type="PRINTS" id="PR01130">
    <property type="entry name" value="DERENTRNSPRT"/>
</dbReference>
<dbReference type="InterPro" id="IPR002259">
    <property type="entry name" value="Eqnu_transpt"/>
</dbReference>